<feature type="domain" description="EF-hand" evidence="12">
    <location>
        <begin position="869"/>
        <end position="897"/>
    </location>
</feature>
<comment type="subcellular location">
    <subcellularLocation>
        <location evidence="1">Membrane</location>
        <topology evidence="1">Single-pass membrane protein</topology>
    </subcellularLocation>
</comment>
<evidence type="ECO:0000256" key="6">
    <source>
        <dbReference type="ARBA" id="ARBA00022989"/>
    </source>
</evidence>
<accession>A0A663MVS8</accession>
<dbReference type="FunFam" id="2.30.29.30:FF:000041">
    <property type="entry name" value="TBC1 domain family member 9 isoform X1"/>
    <property type="match status" value="1"/>
</dbReference>
<evidence type="ECO:0000256" key="9">
    <source>
        <dbReference type="ARBA" id="ARBA00067403"/>
    </source>
</evidence>
<dbReference type="Gene3D" id="2.30.29.30">
    <property type="entry name" value="Pleckstrin-homology domain (PH domain)/Phosphotyrosine-binding domain (PTB)"/>
    <property type="match status" value="2"/>
</dbReference>
<evidence type="ECO:0000256" key="5">
    <source>
        <dbReference type="ARBA" id="ARBA00022737"/>
    </source>
</evidence>
<dbReference type="Gene3D" id="1.10.472.80">
    <property type="entry name" value="Ypt/Rab-GAP domain of gyp1p, domain 3"/>
    <property type="match status" value="1"/>
</dbReference>
<dbReference type="Gene3D" id="1.10.8.270">
    <property type="entry name" value="putative rabgap domain of human tbc1 domain family member 14 like domains"/>
    <property type="match status" value="1"/>
</dbReference>
<gene>
    <name evidence="13" type="primary">TBC1D9B</name>
</gene>
<dbReference type="PANTHER" id="PTHR47666:SF5">
    <property type="entry name" value="TBC1 DOMAIN FAMILY MEMBER 9B"/>
    <property type="match status" value="1"/>
</dbReference>
<dbReference type="SMART" id="SM00568">
    <property type="entry name" value="GRAM"/>
    <property type="match status" value="2"/>
</dbReference>
<evidence type="ECO:0000256" key="8">
    <source>
        <dbReference type="ARBA" id="ARBA00043879"/>
    </source>
</evidence>
<dbReference type="InterPro" id="IPR011992">
    <property type="entry name" value="EF-hand-dom_pair"/>
</dbReference>
<keyword evidence="6" id="KW-1133">Transmembrane helix</keyword>
<dbReference type="SUPFAM" id="SSF47923">
    <property type="entry name" value="Ypt/Rab-GAP domain of gyp1p"/>
    <property type="match status" value="2"/>
</dbReference>
<dbReference type="PANTHER" id="PTHR47666">
    <property type="entry name" value="PROTEIN VASCULAR ASSOCIATED DEATH 1, CHLOROPLASTIC"/>
    <property type="match status" value="1"/>
</dbReference>
<keyword evidence="5" id="KW-0677">Repeat</keyword>
<keyword evidence="2" id="KW-0343">GTPase activation</keyword>
<dbReference type="Proteomes" id="UP000472269">
    <property type="component" value="Unplaced"/>
</dbReference>
<dbReference type="AlphaFoldDB" id="A0A663MVS8"/>
<dbReference type="GO" id="GO:0016020">
    <property type="term" value="C:membrane"/>
    <property type="evidence" value="ECO:0007669"/>
    <property type="project" value="UniProtKB-SubCell"/>
</dbReference>
<keyword evidence="7" id="KW-0472">Membrane</keyword>
<keyword evidence="14" id="KW-1185">Reference proteome</keyword>
<dbReference type="InterPro" id="IPR011993">
    <property type="entry name" value="PH-like_dom_sf"/>
</dbReference>
<dbReference type="InterPro" id="IPR002048">
    <property type="entry name" value="EF_hand_dom"/>
</dbReference>
<evidence type="ECO:0000256" key="1">
    <source>
        <dbReference type="ARBA" id="ARBA00004167"/>
    </source>
</evidence>
<dbReference type="InterPro" id="IPR004182">
    <property type="entry name" value="GRAM"/>
</dbReference>
<dbReference type="FunFam" id="2.30.29.30:FF:000013">
    <property type="entry name" value="Putative TBC1 domain family member 8B"/>
    <property type="match status" value="1"/>
</dbReference>
<name>A0A663MVS8_ATHCN</name>
<dbReference type="SUPFAM" id="SSF47473">
    <property type="entry name" value="EF-hand"/>
    <property type="match status" value="1"/>
</dbReference>
<dbReference type="InterPro" id="IPR036017">
    <property type="entry name" value="TCB1D9/TCB1D9B_PH-GRAM2"/>
</dbReference>
<dbReference type="Gene3D" id="1.10.238.10">
    <property type="entry name" value="EF-hand"/>
    <property type="match status" value="1"/>
</dbReference>
<reference evidence="13" key="1">
    <citation type="submission" date="2025-08" db="UniProtKB">
        <authorList>
            <consortium name="Ensembl"/>
        </authorList>
    </citation>
    <scope>IDENTIFICATION</scope>
</reference>
<evidence type="ECO:0000256" key="2">
    <source>
        <dbReference type="ARBA" id="ARBA00022468"/>
    </source>
</evidence>
<dbReference type="InterPro" id="IPR035969">
    <property type="entry name" value="Rab-GAP_TBC_sf"/>
</dbReference>
<dbReference type="InterPro" id="IPR000195">
    <property type="entry name" value="Rab-GAP-TBC_dom"/>
</dbReference>
<dbReference type="Gene3D" id="1.10.10.750">
    <property type="entry name" value="Ypt/Rab-GAP domain of gyp1p, domain 1"/>
    <property type="match status" value="1"/>
</dbReference>
<dbReference type="InterPro" id="IPR036014">
    <property type="entry name" value="TCB1D9/TCB1D9B_PH-GRAM1"/>
</dbReference>
<dbReference type="SMART" id="SM00164">
    <property type="entry name" value="TBC"/>
    <property type="match status" value="1"/>
</dbReference>
<evidence type="ECO:0000313" key="14">
    <source>
        <dbReference type="Proteomes" id="UP000472269"/>
    </source>
</evidence>
<dbReference type="Pfam" id="PF02893">
    <property type="entry name" value="GRAM"/>
    <property type="match status" value="2"/>
</dbReference>
<keyword evidence="3" id="KW-0597">Phosphoprotein</keyword>
<dbReference type="OMA" id="CTGEVPT"/>
<sequence length="1234" mass="140091">LSITSGIGCSCFISNLLEVTRCMSPIFSARCLLVGTLDVVLDSSARVAPYRILHQTQDSQVYWAVACGSSRKEITKHWEWLENNLLQTLSIFDNEEDITTFVKGKIHGIIAEENKNEQPQSEEDPGKFKEAELKMRKQFGMPEVEKLVNYYSCSYWKGRVPRQGWLYLTVNHLCFYSFLLGKEVTLVIQWVDVTQLEKNATLLFPECIKVSTRDSELYFSMFLNINETFKLMEQLANIAMRQLLDNESFLQDKSLPKPRKPLKNISALKRDLDARAKNECYRATFRLPKDECLDGHTDCTLWTPFNKMHIPGQMFVSNNYICFASKAEEACHLIIPLREVTIVEKADSSSVLPSPLSISTKSKMTFFFANLKDRDFLVQRISDFLQRTPSKKPCSKAFVTFQSNAPYSVSPLAVSPTSALSNRPGNFSAGEVPTASQGLLKLFRRNSEELLGSKGAKEKMKEESWNIHFFEYGRGMCMYRTAKTRELVQKGIPENLRGELWLLFSGAWNEMVTHPGYYADLVEKSMGKYNLATEEIERDLHRSMPEHPAFQNELGIAALRRVLTAYAFRNPTIGYCQAMNIVTSVLLLYCNEEEAFWLLVALCERMLPDYYNTRVVGALVDQGIFEELTREYLPQLSEKMQDLGVISTISLSWFLTLFLSVMPFESAVVIVDCFFYEGIKFILQVSLAILDANMEKLLQCCDEGEAMTILGRYLDNVVNRQSVSPPIPHLHALLTSGDDPPLEIDIFELIKTSYEKFSNLKADDIEQMRFKQRLKVIQSLEDTAKKSVVRAVSGDIGFSIEELEELYVVFKAKYLMSCYWGNNRAAAARRDQSLPYLEQYRIDMEQFRELFISLTPWSCGAHTPVLAGRLFRLLDENRDSLINFKEFVTGMSKCGMYHGDLTEKLKVLYKLHLPPALNPEETESALEATSYFTEDVTTEGNATLLPLPLSLGRNCSINPCAVNSDFVQEEKGTSPQDYRYYLRMWAKEKESKKETIKDLPKMSQEQFIELCKTLYNMFSEDPVEQELYHAIATVASLLLRIGEVGKKFSSKPMRKSEDYKANNTQDPVSEEESPTSEQSQNSAVEQQPQADHEEKTCGDAQPEKTQQENQTPGDVSGEGQGSPLQLLSDDETKDDMSMSSYSMVSTGSLQCEDIADDTVLVGCEGSSSAARYGSTIDTDWSISFEQILASMLTETALVNYFEKKVDILQKIKDQKKVERQFSSSSDYELSSVSG</sequence>
<evidence type="ECO:0000256" key="3">
    <source>
        <dbReference type="ARBA" id="ARBA00022553"/>
    </source>
</evidence>
<evidence type="ECO:0000256" key="10">
    <source>
        <dbReference type="SAM" id="MobiDB-lite"/>
    </source>
</evidence>
<protein>
    <recommendedName>
        <fullName evidence="9">TBC1 domain family member 9B</fullName>
    </recommendedName>
</protein>
<feature type="compositionally biased region" description="Basic and acidic residues" evidence="10">
    <location>
        <begin position="1090"/>
        <end position="1106"/>
    </location>
</feature>
<evidence type="ECO:0000256" key="4">
    <source>
        <dbReference type="ARBA" id="ARBA00022692"/>
    </source>
</evidence>
<dbReference type="Ensembl" id="ENSACUT00000017786.1">
    <property type="protein sequence ID" value="ENSACUP00000016675.1"/>
    <property type="gene ID" value="ENSACUG00000010994.1"/>
</dbReference>
<dbReference type="GO" id="GO:0005096">
    <property type="term" value="F:GTPase activator activity"/>
    <property type="evidence" value="ECO:0007669"/>
    <property type="project" value="UniProtKB-KW"/>
</dbReference>
<dbReference type="CDD" id="cd13351">
    <property type="entry name" value="PH-GRAM1_TCB1D9_TCB1D9B"/>
    <property type="match status" value="1"/>
</dbReference>
<dbReference type="PROSITE" id="PS50086">
    <property type="entry name" value="TBC_RABGAP"/>
    <property type="match status" value="1"/>
</dbReference>
<keyword evidence="4" id="KW-0812">Transmembrane</keyword>
<feature type="domain" description="Rab-GAP TBC" evidence="11">
    <location>
        <begin position="491"/>
        <end position="678"/>
    </location>
</feature>
<dbReference type="FunFam" id="1.10.238.10:FF:000130">
    <property type="entry name" value="TBC1 domain family member 9B isoform X1"/>
    <property type="match status" value="1"/>
</dbReference>
<dbReference type="GO" id="GO:0003008">
    <property type="term" value="P:system process"/>
    <property type="evidence" value="ECO:0007669"/>
    <property type="project" value="UniProtKB-ARBA"/>
</dbReference>
<evidence type="ECO:0000256" key="7">
    <source>
        <dbReference type="ARBA" id="ARBA00023136"/>
    </source>
</evidence>
<dbReference type="FunFam" id="1.10.472.80:FF:000033">
    <property type="entry name" value="TBC1 domain family member 9B isoform X1"/>
    <property type="match status" value="1"/>
</dbReference>
<evidence type="ECO:0000313" key="13">
    <source>
        <dbReference type="Ensembl" id="ENSACUP00000016675.1"/>
    </source>
</evidence>
<evidence type="ECO:0000259" key="11">
    <source>
        <dbReference type="PROSITE" id="PS50086"/>
    </source>
</evidence>
<proteinExistence type="predicted"/>
<dbReference type="GO" id="GO:0005509">
    <property type="term" value="F:calcium ion binding"/>
    <property type="evidence" value="ECO:0007669"/>
    <property type="project" value="InterPro"/>
</dbReference>
<dbReference type="Pfam" id="PF00566">
    <property type="entry name" value="RabGAP-TBC"/>
    <property type="match status" value="1"/>
</dbReference>
<dbReference type="CDD" id="cd13354">
    <property type="entry name" value="PH-GRAM2_TCB1D9_TCB1D9B"/>
    <property type="match status" value="1"/>
</dbReference>
<dbReference type="PROSITE" id="PS50222">
    <property type="entry name" value="EF_HAND_2"/>
    <property type="match status" value="1"/>
</dbReference>
<organism evidence="13 14">
    <name type="scientific">Athene cunicularia</name>
    <name type="common">Burrowing owl</name>
    <name type="synonym">Speotyto cunicularia</name>
    <dbReference type="NCBI Taxonomy" id="194338"/>
    <lineage>
        <taxon>Eukaryota</taxon>
        <taxon>Metazoa</taxon>
        <taxon>Chordata</taxon>
        <taxon>Craniata</taxon>
        <taxon>Vertebrata</taxon>
        <taxon>Euteleostomi</taxon>
        <taxon>Archelosauria</taxon>
        <taxon>Archosauria</taxon>
        <taxon>Dinosauria</taxon>
        <taxon>Saurischia</taxon>
        <taxon>Theropoda</taxon>
        <taxon>Coelurosauria</taxon>
        <taxon>Aves</taxon>
        <taxon>Neognathae</taxon>
        <taxon>Neoaves</taxon>
        <taxon>Telluraves</taxon>
        <taxon>Strigiformes</taxon>
        <taxon>Strigidae</taxon>
        <taxon>Athene</taxon>
    </lineage>
</organism>
<feature type="region of interest" description="Disordered" evidence="10">
    <location>
        <begin position="1049"/>
        <end position="1141"/>
    </location>
</feature>
<dbReference type="FunFam" id="1.10.8.270:FF:000002">
    <property type="entry name" value="TBC1 domain family member 9B"/>
    <property type="match status" value="1"/>
</dbReference>
<reference evidence="13" key="2">
    <citation type="submission" date="2025-09" db="UniProtKB">
        <authorList>
            <consortium name="Ensembl"/>
        </authorList>
    </citation>
    <scope>IDENTIFICATION</scope>
</reference>
<comment type="function">
    <text evidence="8">May act as a GTPase-activating protein for Rab family protein(s).</text>
</comment>
<evidence type="ECO:0000259" key="12">
    <source>
        <dbReference type="PROSITE" id="PS50222"/>
    </source>
</evidence>